<evidence type="ECO:0008006" key="3">
    <source>
        <dbReference type="Google" id="ProtNLM"/>
    </source>
</evidence>
<dbReference type="EMBL" id="BEXD01001147">
    <property type="protein sequence ID" value="GBB92599.1"/>
    <property type="molecule type" value="Genomic_DNA"/>
</dbReference>
<evidence type="ECO:0000313" key="2">
    <source>
        <dbReference type="Proteomes" id="UP000247702"/>
    </source>
</evidence>
<name>A0A2Z6R3L0_9GLOM</name>
<sequence>MKKIGRETQIDIPIELLSNHSGCKTTTQILQDQEVSEQAIIQLTGHKSVQSVWAYKKVNENQQLNTLNTLINITDNKSSTFIQENS</sequence>
<proteinExistence type="predicted"/>
<comment type="caution">
    <text evidence="1">The sequence shown here is derived from an EMBL/GenBank/DDBJ whole genome shotgun (WGS) entry which is preliminary data.</text>
</comment>
<accession>A0A2Z6R3L0</accession>
<reference evidence="1 2" key="1">
    <citation type="submission" date="2017-11" db="EMBL/GenBank/DDBJ databases">
        <title>The genome of Rhizophagus clarus HR1 reveals common genetic basis of auxotrophy among arbuscular mycorrhizal fungi.</title>
        <authorList>
            <person name="Kobayashi Y."/>
        </authorList>
    </citation>
    <scope>NUCLEOTIDE SEQUENCE [LARGE SCALE GENOMIC DNA]</scope>
    <source>
        <strain evidence="1 2">HR1</strain>
    </source>
</reference>
<protein>
    <recommendedName>
        <fullName evidence="3">Tyr recombinase domain-containing protein</fullName>
    </recommendedName>
</protein>
<dbReference type="STRING" id="94130.A0A2Z6R3L0"/>
<dbReference type="AlphaFoldDB" id="A0A2Z6R3L0"/>
<organism evidence="1 2">
    <name type="scientific">Rhizophagus clarus</name>
    <dbReference type="NCBI Taxonomy" id="94130"/>
    <lineage>
        <taxon>Eukaryota</taxon>
        <taxon>Fungi</taxon>
        <taxon>Fungi incertae sedis</taxon>
        <taxon>Mucoromycota</taxon>
        <taxon>Glomeromycotina</taxon>
        <taxon>Glomeromycetes</taxon>
        <taxon>Glomerales</taxon>
        <taxon>Glomeraceae</taxon>
        <taxon>Rhizophagus</taxon>
    </lineage>
</organism>
<dbReference type="Proteomes" id="UP000247702">
    <property type="component" value="Unassembled WGS sequence"/>
</dbReference>
<gene>
    <name evidence="1" type="ORF">RclHR1_02030002</name>
</gene>
<evidence type="ECO:0000313" key="1">
    <source>
        <dbReference type="EMBL" id="GBB92599.1"/>
    </source>
</evidence>
<keyword evidence="2" id="KW-1185">Reference proteome</keyword>